<dbReference type="Pfam" id="PF11837">
    <property type="entry name" value="INV_N"/>
    <property type="match status" value="1"/>
</dbReference>
<evidence type="ECO:0000259" key="3">
    <source>
        <dbReference type="Pfam" id="PF11837"/>
    </source>
</evidence>
<feature type="domain" description="Beta-fructofuranosidase N-terminal" evidence="3">
    <location>
        <begin position="20"/>
        <end position="65"/>
    </location>
</feature>
<keyword evidence="2" id="KW-1133">Transmembrane helix</keyword>
<gene>
    <name evidence="4" type="ORF">VNO78_07854</name>
</gene>
<evidence type="ECO:0000256" key="2">
    <source>
        <dbReference type="SAM" id="Phobius"/>
    </source>
</evidence>
<keyword evidence="2" id="KW-0472">Membrane</keyword>
<proteinExistence type="predicted"/>
<dbReference type="GO" id="GO:0004564">
    <property type="term" value="F:beta-fructofuranosidase activity"/>
    <property type="evidence" value="ECO:0007669"/>
    <property type="project" value="UniProtKB-EC"/>
</dbReference>
<comment type="caution">
    <text evidence="4">The sequence shown here is derived from an EMBL/GenBank/DDBJ whole genome shotgun (WGS) entry which is preliminary data.</text>
</comment>
<protein>
    <recommendedName>
        <fullName evidence="1">beta-fructofuranosidase</fullName>
        <ecNumber evidence="1">3.2.1.26</ecNumber>
    </recommendedName>
</protein>
<dbReference type="AlphaFoldDB" id="A0AAN9STS4"/>
<evidence type="ECO:0000313" key="4">
    <source>
        <dbReference type="EMBL" id="KAK7406234.1"/>
    </source>
</evidence>
<evidence type="ECO:0000256" key="1">
    <source>
        <dbReference type="ARBA" id="ARBA00012758"/>
    </source>
</evidence>
<organism evidence="4 5">
    <name type="scientific">Psophocarpus tetragonolobus</name>
    <name type="common">Winged bean</name>
    <name type="synonym">Dolichos tetragonolobus</name>
    <dbReference type="NCBI Taxonomy" id="3891"/>
    <lineage>
        <taxon>Eukaryota</taxon>
        <taxon>Viridiplantae</taxon>
        <taxon>Streptophyta</taxon>
        <taxon>Embryophyta</taxon>
        <taxon>Tracheophyta</taxon>
        <taxon>Spermatophyta</taxon>
        <taxon>Magnoliopsida</taxon>
        <taxon>eudicotyledons</taxon>
        <taxon>Gunneridae</taxon>
        <taxon>Pentapetalae</taxon>
        <taxon>rosids</taxon>
        <taxon>fabids</taxon>
        <taxon>Fabales</taxon>
        <taxon>Fabaceae</taxon>
        <taxon>Papilionoideae</taxon>
        <taxon>50 kb inversion clade</taxon>
        <taxon>NPAAA clade</taxon>
        <taxon>indigoferoid/millettioid clade</taxon>
        <taxon>Phaseoleae</taxon>
        <taxon>Psophocarpus</taxon>
    </lineage>
</organism>
<name>A0AAN9STS4_PSOTE</name>
<keyword evidence="2" id="KW-0812">Transmembrane</keyword>
<sequence>MFSLSIHEWEAPPLGAIQNFPVPDGSHSPAEPRRQVMKEAAVIFCGLLVLVSLLAFNGYRAHSKWTWESRVIADVVITQSQWIKIEPRHSTMSLEWARGFMPIGESSLDDIPLTGFEGKGVGLGVIDL</sequence>
<feature type="transmembrane region" description="Helical" evidence="2">
    <location>
        <begin position="40"/>
        <end position="59"/>
    </location>
</feature>
<dbReference type="Proteomes" id="UP001386955">
    <property type="component" value="Unassembled WGS sequence"/>
</dbReference>
<dbReference type="InterPro" id="IPR021792">
    <property type="entry name" value="Beta-fructofuranosidase_N"/>
</dbReference>
<dbReference type="EMBL" id="JAYMYS010000002">
    <property type="protein sequence ID" value="KAK7406234.1"/>
    <property type="molecule type" value="Genomic_DNA"/>
</dbReference>
<keyword evidence="5" id="KW-1185">Reference proteome</keyword>
<evidence type="ECO:0000313" key="5">
    <source>
        <dbReference type="Proteomes" id="UP001386955"/>
    </source>
</evidence>
<accession>A0AAN9STS4</accession>
<dbReference type="EC" id="3.2.1.26" evidence="1"/>
<reference evidence="4 5" key="1">
    <citation type="submission" date="2024-01" db="EMBL/GenBank/DDBJ databases">
        <title>The genomes of 5 underutilized Papilionoideae crops provide insights into root nodulation and disease resistanc.</title>
        <authorList>
            <person name="Jiang F."/>
        </authorList>
    </citation>
    <scope>NUCLEOTIDE SEQUENCE [LARGE SCALE GENOMIC DNA]</scope>
    <source>
        <strain evidence="4">DUOXIRENSHENG_FW03</strain>
        <tissue evidence="4">Leaves</tissue>
    </source>
</reference>